<dbReference type="OrthoDB" id="5368787at2759"/>
<sequence length="185" mass="21118">MAMNEAMLLNIEIRTDKDEVIEPEVQANEKKLVLVTHDETCFSSYDGKRTIWVDQELRPLRPKGKGRSIMVSAFLCECHGPMKLSDEQKLPHINVPSEAIRLMKPVKNEYGYWTNADLAMQLQEEAIPILKLLYPNCEVLMMFDYSQNHHSMPPDALNARVLTIKDASKTIKMKGMIGGRITTEI</sequence>
<protein>
    <recommendedName>
        <fullName evidence="3">DDE-1 domain-containing protein</fullName>
    </recommendedName>
</protein>
<name>A0A420I0L2_9PEZI</name>
<accession>A0A420I0L2</accession>
<dbReference type="STRING" id="212602.A0A420I0L2"/>
<evidence type="ECO:0000313" key="2">
    <source>
        <dbReference type="Proteomes" id="UP000286134"/>
    </source>
</evidence>
<evidence type="ECO:0000313" key="1">
    <source>
        <dbReference type="EMBL" id="RKF63203.1"/>
    </source>
</evidence>
<dbReference type="PANTHER" id="PTHR35871:SF1">
    <property type="entry name" value="CXC1-LIKE CYSTEINE CLUSTER ASSOCIATED WITH KDZ TRANSPOSASES DOMAIN-CONTAINING PROTEIN"/>
    <property type="match status" value="1"/>
</dbReference>
<dbReference type="EMBL" id="MCFK01002721">
    <property type="protein sequence ID" value="RKF63203.1"/>
    <property type="molecule type" value="Genomic_DNA"/>
</dbReference>
<keyword evidence="2" id="KW-1185">Reference proteome</keyword>
<evidence type="ECO:0008006" key="3">
    <source>
        <dbReference type="Google" id="ProtNLM"/>
    </source>
</evidence>
<reference evidence="1 2" key="1">
    <citation type="journal article" date="2018" name="BMC Genomics">
        <title>Comparative genome analyses reveal sequence features reflecting distinct modes of host-adaptation between dicot and monocot powdery mildew.</title>
        <authorList>
            <person name="Wu Y."/>
            <person name="Ma X."/>
            <person name="Pan Z."/>
            <person name="Kale S.D."/>
            <person name="Song Y."/>
            <person name="King H."/>
            <person name="Zhang Q."/>
            <person name="Presley C."/>
            <person name="Deng X."/>
            <person name="Wei C.I."/>
            <person name="Xiao S."/>
        </authorList>
    </citation>
    <scope>NUCLEOTIDE SEQUENCE [LARGE SCALE GENOMIC DNA]</scope>
    <source>
        <strain evidence="1">UMSG2</strain>
    </source>
</reference>
<dbReference type="Proteomes" id="UP000286134">
    <property type="component" value="Unassembled WGS sequence"/>
</dbReference>
<gene>
    <name evidence="1" type="ORF">OnM2_027075</name>
</gene>
<organism evidence="1 2">
    <name type="scientific">Erysiphe neolycopersici</name>
    <dbReference type="NCBI Taxonomy" id="212602"/>
    <lineage>
        <taxon>Eukaryota</taxon>
        <taxon>Fungi</taxon>
        <taxon>Dikarya</taxon>
        <taxon>Ascomycota</taxon>
        <taxon>Pezizomycotina</taxon>
        <taxon>Leotiomycetes</taxon>
        <taxon>Erysiphales</taxon>
        <taxon>Erysiphaceae</taxon>
        <taxon>Erysiphe</taxon>
    </lineage>
</organism>
<dbReference type="PANTHER" id="PTHR35871">
    <property type="entry name" value="EXPRESSED PROTEIN"/>
    <property type="match status" value="1"/>
</dbReference>
<proteinExistence type="predicted"/>
<dbReference type="AlphaFoldDB" id="A0A420I0L2"/>
<comment type="caution">
    <text evidence="1">The sequence shown here is derived from an EMBL/GenBank/DDBJ whole genome shotgun (WGS) entry which is preliminary data.</text>
</comment>